<name>A0A371BET9_9SPHN</name>
<dbReference type="RefSeq" id="WP_115547639.1">
    <property type="nucleotide sequence ID" value="NZ_QRGP01000001.1"/>
</dbReference>
<dbReference type="InterPro" id="IPR008767">
    <property type="entry name" value="Phage_SPP1_head-tail_adaptor"/>
</dbReference>
<comment type="caution">
    <text evidence="1">The sequence shown here is derived from an EMBL/GenBank/DDBJ whole genome shotgun (WGS) entry which is preliminary data.</text>
</comment>
<dbReference type="Pfam" id="PF05521">
    <property type="entry name" value="Phage_HCP"/>
    <property type="match status" value="1"/>
</dbReference>
<sequence>MSSEFLGMLRERVTIEHRLGNRDALGGASGRYAYDGAAWVAVSPLIPADLIAADSLSAMPRWQVTMRKREGIDLRTRLVWRGRFLGVRNIVSDPRDASRMVLTCEEAR</sequence>
<dbReference type="InterPro" id="IPR038666">
    <property type="entry name" value="SSP1_head-tail_sf"/>
</dbReference>
<dbReference type="AlphaFoldDB" id="A0A371BET9"/>
<dbReference type="EMBL" id="QRGP01000001">
    <property type="protein sequence ID" value="RDV06080.1"/>
    <property type="molecule type" value="Genomic_DNA"/>
</dbReference>
<accession>A0A371BET9</accession>
<evidence type="ECO:0000313" key="1">
    <source>
        <dbReference type="EMBL" id="RDV06080.1"/>
    </source>
</evidence>
<gene>
    <name evidence="1" type="ORF">DXH95_01135</name>
</gene>
<proteinExistence type="predicted"/>
<dbReference type="OrthoDB" id="7595869at2"/>
<reference evidence="2" key="1">
    <citation type="submission" date="2018-08" db="EMBL/GenBank/DDBJ databases">
        <authorList>
            <person name="Kim S.-J."/>
            <person name="Jung G.-Y."/>
        </authorList>
    </citation>
    <scope>NUCLEOTIDE SEQUENCE [LARGE SCALE GENOMIC DNA]</scope>
    <source>
        <strain evidence="2">GY_G</strain>
    </source>
</reference>
<dbReference type="Proteomes" id="UP000263833">
    <property type="component" value="Unassembled WGS sequence"/>
</dbReference>
<evidence type="ECO:0000313" key="2">
    <source>
        <dbReference type="Proteomes" id="UP000263833"/>
    </source>
</evidence>
<dbReference type="Gene3D" id="2.40.10.270">
    <property type="entry name" value="Bacteriophage SPP1 head-tail adaptor protein"/>
    <property type="match status" value="1"/>
</dbReference>
<keyword evidence="2" id="KW-1185">Reference proteome</keyword>
<organism evidence="1 2">
    <name type="scientific">Sphingorhabdus pulchriflava</name>
    <dbReference type="NCBI Taxonomy" id="2292257"/>
    <lineage>
        <taxon>Bacteria</taxon>
        <taxon>Pseudomonadati</taxon>
        <taxon>Pseudomonadota</taxon>
        <taxon>Alphaproteobacteria</taxon>
        <taxon>Sphingomonadales</taxon>
        <taxon>Sphingomonadaceae</taxon>
        <taxon>Sphingorhabdus</taxon>
    </lineage>
</organism>
<protein>
    <submittedName>
        <fullName evidence="1">Head-tail adaptor protein</fullName>
    </submittedName>
</protein>